<organism evidence="1 2">
    <name type="scientific">Exophiala dermatitidis</name>
    <name type="common">Black yeast-like fungus</name>
    <name type="synonym">Wangiella dermatitidis</name>
    <dbReference type="NCBI Taxonomy" id="5970"/>
    <lineage>
        <taxon>Eukaryota</taxon>
        <taxon>Fungi</taxon>
        <taxon>Dikarya</taxon>
        <taxon>Ascomycota</taxon>
        <taxon>Pezizomycotina</taxon>
        <taxon>Eurotiomycetes</taxon>
        <taxon>Chaetothyriomycetidae</taxon>
        <taxon>Chaetothyriales</taxon>
        <taxon>Herpotrichiellaceae</taxon>
        <taxon>Exophiala</taxon>
    </lineage>
</organism>
<accession>A0AAN6F4A2</accession>
<reference evidence="1" key="1">
    <citation type="submission" date="2023-01" db="EMBL/GenBank/DDBJ databases">
        <title>Exophiala dermititidis isolated from Cystic Fibrosis Patient.</title>
        <authorList>
            <person name="Kurbessoian T."/>
            <person name="Crocker A."/>
            <person name="Murante D."/>
            <person name="Hogan D.A."/>
            <person name="Stajich J.E."/>
        </authorList>
    </citation>
    <scope>NUCLEOTIDE SEQUENCE</scope>
    <source>
        <strain evidence="1">Ex8</strain>
    </source>
</reference>
<gene>
    <name evidence="1" type="ORF">HRR80_000825</name>
</gene>
<proteinExistence type="predicted"/>
<sequence>MDQVWRPDLVGITPLRRTARACLVSSTCHSQESMPPRVEMIGAGCIFVNASNLGFKLLTPIHVASAYQQSVNETWLLEPSKLGMLFWLGRIQENVFPAEDRPTVSSAHV</sequence>
<dbReference type="AlphaFoldDB" id="A0AAN6F4A2"/>
<protein>
    <submittedName>
        <fullName evidence="1">Uncharacterized protein</fullName>
    </submittedName>
</protein>
<dbReference type="EMBL" id="JAJGCB010000001">
    <property type="protein sequence ID" value="KAJ8996084.1"/>
    <property type="molecule type" value="Genomic_DNA"/>
</dbReference>
<dbReference type="Proteomes" id="UP001161757">
    <property type="component" value="Unassembled WGS sequence"/>
</dbReference>
<comment type="caution">
    <text evidence="1">The sequence shown here is derived from an EMBL/GenBank/DDBJ whole genome shotgun (WGS) entry which is preliminary data.</text>
</comment>
<name>A0AAN6F4A2_EXODE</name>
<evidence type="ECO:0000313" key="2">
    <source>
        <dbReference type="Proteomes" id="UP001161757"/>
    </source>
</evidence>
<evidence type="ECO:0000313" key="1">
    <source>
        <dbReference type="EMBL" id="KAJ8996084.1"/>
    </source>
</evidence>